<evidence type="ECO:0000313" key="4">
    <source>
        <dbReference type="Proteomes" id="UP001055286"/>
    </source>
</evidence>
<dbReference type="Pfam" id="PF00561">
    <property type="entry name" value="Abhydrolase_1"/>
    <property type="match status" value="1"/>
</dbReference>
<reference evidence="3" key="1">
    <citation type="journal article" date="2016" name="Front. Microbiol.">
        <title>Genome Sequence of the Piezophilic, Mesophilic Sulfate-Reducing Bacterium Desulfovibrio indicus J2T.</title>
        <authorList>
            <person name="Cao J."/>
            <person name="Maignien L."/>
            <person name="Shao Z."/>
            <person name="Alain K."/>
            <person name="Jebbar M."/>
        </authorList>
    </citation>
    <scope>NUCLEOTIDE SEQUENCE</scope>
    <source>
        <strain evidence="3">JCM 32048</strain>
    </source>
</reference>
<dbReference type="PRINTS" id="PR00111">
    <property type="entry name" value="ABHYDROLASE"/>
</dbReference>
<dbReference type="PRINTS" id="PR00412">
    <property type="entry name" value="EPOXHYDRLASE"/>
</dbReference>
<dbReference type="PANTHER" id="PTHR43329">
    <property type="entry name" value="EPOXIDE HYDROLASE"/>
    <property type="match status" value="1"/>
</dbReference>
<evidence type="ECO:0000259" key="2">
    <source>
        <dbReference type="Pfam" id="PF00561"/>
    </source>
</evidence>
<organism evidence="3 4">
    <name type="scientific">Methylobacterium frigidaeris</name>
    <dbReference type="NCBI Taxonomy" id="2038277"/>
    <lineage>
        <taxon>Bacteria</taxon>
        <taxon>Pseudomonadati</taxon>
        <taxon>Pseudomonadota</taxon>
        <taxon>Alphaproteobacteria</taxon>
        <taxon>Hyphomicrobiales</taxon>
        <taxon>Methylobacteriaceae</taxon>
        <taxon>Methylobacterium</taxon>
    </lineage>
</organism>
<reference evidence="3" key="2">
    <citation type="submission" date="2021-08" db="EMBL/GenBank/DDBJ databases">
        <authorList>
            <person name="Tani A."/>
            <person name="Ola A."/>
            <person name="Ogura Y."/>
            <person name="Katsura K."/>
            <person name="Hayashi T."/>
        </authorList>
    </citation>
    <scope>NUCLEOTIDE SEQUENCE</scope>
    <source>
        <strain evidence="3">JCM 32048</strain>
    </source>
</reference>
<keyword evidence="4" id="KW-1185">Reference proteome</keyword>
<dbReference type="InterPro" id="IPR000073">
    <property type="entry name" value="AB_hydrolase_1"/>
</dbReference>
<protein>
    <submittedName>
        <fullName evidence="3">Epoxide hydrolase A</fullName>
    </submittedName>
</protein>
<dbReference type="AlphaFoldDB" id="A0AA37HC57"/>
<dbReference type="SUPFAM" id="SSF53474">
    <property type="entry name" value="alpha/beta-Hydrolases"/>
    <property type="match status" value="1"/>
</dbReference>
<accession>A0AA37HC57</accession>
<sequence>MMPTEPVTRRIPVRGLTLSIAEAGPADGPLTVLLHGFPETWWGWRHQIGPLAGAGLRVVAPDQRGYGLSSRPDGIAAYHLDRLADDVIGLADALEQDTGQVTGRARFRLVGHDWGGLVAWWVASRHPERVERVAILNAPHPDVFGAYARRHPSQMVRSFYVGLFQLPGLPEALLRAGDCAALRRALTNSSRPGAFSPHDLDLYAAAWRRPGAITTMLNWYRALRLPREPAPGPIRPPVLVLWGERDTALERGLAAASLRLCAQGTVRYFPNATHWLQHEEPQAVNATLVGFLTAEGPDQRPGQA</sequence>
<dbReference type="InterPro" id="IPR000639">
    <property type="entry name" value="Epox_hydrolase-like"/>
</dbReference>
<dbReference type="EMBL" id="BPQJ01000013">
    <property type="protein sequence ID" value="GJD62983.1"/>
    <property type="molecule type" value="Genomic_DNA"/>
</dbReference>
<keyword evidence="1 3" id="KW-0378">Hydrolase</keyword>
<dbReference type="Gene3D" id="3.40.50.1820">
    <property type="entry name" value="alpha/beta hydrolase"/>
    <property type="match status" value="1"/>
</dbReference>
<dbReference type="InterPro" id="IPR029058">
    <property type="entry name" value="AB_hydrolase_fold"/>
</dbReference>
<dbReference type="Proteomes" id="UP001055286">
    <property type="component" value="Unassembled WGS sequence"/>
</dbReference>
<feature type="domain" description="AB hydrolase-1" evidence="2">
    <location>
        <begin position="32"/>
        <end position="281"/>
    </location>
</feature>
<name>A0AA37HC57_9HYPH</name>
<comment type="caution">
    <text evidence="3">The sequence shown here is derived from an EMBL/GenBank/DDBJ whole genome shotgun (WGS) entry which is preliminary data.</text>
</comment>
<proteinExistence type="predicted"/>
<evidence type="ECO:0000256" key="1">
    <source>
        <dbReference type="ARBA" id="ARBA00022801"/>
    </source>
</evidence>
<evidence type="ECO:0000313" key="3">
    <source>
        <dbReference type="EMBL" id="GJD62983.1"/>
    </source>
</evidence>
<gene>
    <name evidence="3" type="primary">ephA_2</name>
    <name evidence="3" type="ORF">MPEAHAMD_3144</name>
</gene>
<dbReference type="GO" id="GO:0016787">
    <property type="term" value="F:hydrolase activity"/>
    <property type="evidence" value="ECO:0007669"/>
    <property type="project" value="UniProtKB-KW"/>
</dbReference>